<protein>
    <submittedName>
        <fullName evidence="1">Uncharacterized protein</fullName>
    </submittedName>
</protein>
<comment type="caution">
    <text evidence="1">The sequence shown here is derived from an EMBL/GenBank/DDBJ whole genome shotgun (WGS) entry which is preliminary data.</text>
</comment>
<dbReference type="AlphaFoldDB" id="A0A8S1VXD9"/>
<gene>
    <name evidence="1" type="ORF">POCTA_138.1.T0720006</name>
</gene>
<accession>A0A8S1VXD9</accession>
<proteinExistence type="predicted"/>
<sequence length="73" mass="8659">MEFGKKEKNNQMRKQNIVLSIVVMEIQKLNNSLRHIFGQKSYQIICKKDLCKKRGSQQKRRKIVEGIEIKDVI</sequence>
<evidence type="ECO:0000313" key="1">
    <source>
        <dbReference type="EMBL" id="CAD8178906.1"/>
    </source>
</evidence>
<evidence type="ECO:0000313" key="2">
    <source>
        <dbReference type="Proteomes" id="UP000683925"/>
    </source>
</evidence>
<reference evidence="1" key="1">
    <citation type="submission" date="2021-01" db="EMBL/GenBank/DDBJ databases">
        <authorList>
            <consortium name="Genoscope - CEA"/>
            <person name="William W."/>
        </authorList>
    </citation>
    <scope>NUCLEOTIDE SEQUENCE</scope>
</reference>
<dbReference type="Proteomes" id="UP000683925">
    <property type="component" value="Unassembled WGS sequence"/>
</dbReference>
<organism evidence="1 2">
    <name type="scientific">Paramecium octaurelia</name>
    <dbReference type="NCBI Taxonomy" id="43137"/>
    <lineage>
        <taxon>Eukaryota</taxon>
        <taxon>Sar</taxon>
        <taxon>Alveolata</taxon>
        <taxon>Ciliophora</taxon>
        <taxon>Intramacronucleata</taxon>
        <taxon>Oligohymenophorea</taxon>
        <taxon>Peniculida</taxon>
        <taxon>Parameciidae</taxon>
        <taxon>Paramecium</taxon>
    </lineage>
</organism>
<dbReference type="EMBL" id="CAJJDP010000071">
    <property type="protein sequence ID" value="CAD8178906.1"/>
    <property type="molecule type" value="Genomic_DNA"/>
</dbReference>
<name>A0A8S1VXD9_PAROT</name>
<keyword evidence="2" id="KW-1185">Reference proteome</keyword>